<dbReference type="AlphaFoldDB" id="A0A2P5DE79"/>
<dbReference type="GO" id="GO:0004523">
    <property type="term" value="F:RNA-DNA hybrid ribonuclease activity"/>
    <property type="evidence" value="ECO:0007669"/>
    <property type="project" value="InterPro"/>
</dbReference>
<evidence type="ECO:0000313" key="2">
    <source>
        <dbReference type="EMBL" id="PON71578.1"/>
    </source>
</evidence>
<dbReference type="InParanoid" id="A0A2P5DE79"/>
<dbReference type="PANTHER" id="PTHR47723:SF21">
    <property type="entry name" value="POLYNUCLEOTIDYL TRANSFERASE, RIBONUCLEASE H-LIKE SUPERFAMILY PROTEIN"/>
    <property type="match status" value="1"/>
</dbReference>
<dbReference type="InterPro" id="IPR002156">
    <property type="entry name" value="RNaseH_domain"/>
</dbReference>
<dbReference type="CDD" id="cd06222">
    <property type="entry name" value="RNase_H_like"/>
    <property type="match status" value="1"/>
</dbReference>
<protein>
    <submittedName>
        <fullName evidence="2">Ribonuclease H-like domain containing protein</fullName>
    </submittedName>
</protein>
<evidence type="ECO:0000313" key="3">
    <source>
        <dbReference type="Proteomes" id="UP000237000"/>
    </source>
</evidence>
<gene>
    <name evidence="2" type="ORF">TorRG33x02_253740</name>
</gene>
<organism evidence="2 3">
    <name type="scientific">Trema orientale</name>
    <name type="common">Charcoal tree</name>
    <name type="synonym">Celtis orientalis</name>
    <dbReference type="NCBI Taxonomy" id="63057"/>
    <lineage>
        <taxon>Eukaryota</taxon>
        <taxon>Viridiplantae</taxon>
        <taxon>Streptophyta</taxon>
        <taxon>Embryophyta</taxon>
        <taxon>Tracheophyta</taxon>
        <taxon>Spermatophyta</taxon>
        <taxon>Magnoliopsida</taxon>
        <taxon>eudicotyledons</taxon>
        <taxon>Gunneridae</taxon>
        <taxon>Pentapetalae</taxon>
        <taxon>rosids</taxon>
        <taxon>fabids</taxon>
        <taxon>Rosales</taxon>
        <taxon>Cannabaceae</taxon>
        <taxon>Trema</taxon>
    </lineage>
</organism>
<feature type="domain" description="RNase H type-1" evidence="1">
    <location>
        <begin position="2"/>
        <end position="124"/>
    </location>
</feature>
<dbReference type="PANTHER" id="PTHR47723">
    <property type="entry name" value="OS05G0353850 PROTEIN"/>
    <property type="match status" value="1"/>
</dbReference>
<evidence type="ECO:0000259" key="1">
    <source>
        <dbReference type="Pfam" id="PF13456"/>
    </source>
</evidence>
<dbReference type="SUPFAM" id="SSF53098">
    <property type="entry name" value="Ribonuclease H-like"/>
    <property type="match status" value="1"/>
</dbReference>
<dbReference type="InterPro" id="IPR012337">
    <property type="entry name" value="RNaseH-like_sf"/>
</dbReference>
<dbReference type="GO" id="GO:0003676">
    <property type="term" value="F:nucleic acid binding"/>
    <property type="evidence" value="ECO:0007669"/>
    <property type="project" value="InterPro"/>
</dbReference>
<accession>A0A2P5DE79</accession>
<dbReference type="Pfam" id="PF13456">
    <property type="entry name" value="RVT_3"/>
    <property type="match status" value="1"/>
</dbReference>
<dbReference type="STRING" id="63057.A0A2P5DE79"/>
<dbReference type="Gene3D" id="3.30.420.10">
    <property type="entry name" value="Ribonuclease H-like superfamily/Ribonuclease H"/>
    <property type="match status" value="1"/>
</dbReference>
<dbReference type="InterPro" id="IPR036397">
    <property type="entry name" value="RNaseH_sf"/>
</dbReference>
<dbReference type="OrthoDB" id="1193612at2759"/>
<proteinExistence type="predicted"/>
<keyword evidence="3" id="KW-1185">Reference proteome</keyword>
<dbReference type="InterPro" id="IPR053151">
    <property type="entry name" value="RNase_H-like"/>
</dbReference>
<dbReference type="EMBL" id="JXTC01000276">
    <property type="protein sequence ID" value="PON71578.1"/>
    <property type="molecule type" value="Genomic_DNA"/>
</dbReference>
<dbReference type="Proteomes" id="UP000237000">
    <property type="component" value="Unassembled WGS sequence"/>
</dbReference>
<name>A0A2P5DE79_TREOI</name>
<comment type="caution">
    <text evidence="2">The sequence shown here is derived from an EMBL/GenBank/DDBJ whole genome shotgun (WGS) entry which is preliminary data.</text>
</comment>
<sequence length="152" mass="16325">MNVDAAINAQTRSVGVGAIIRNTKGEVIATLAKKVTGTFSSKNAEAKALAISLLWARDVGLNLQFLESDALTVVQALNNGSICHSEFGNILLDVFSLFSFFPGVTVKHVFREANKAAHGLARFALGVEDELIWLEESPLPIESVIVKDSTNL</sequence>
<dbReference type="InterPro" id="IPR044730">
    <property type="entry name" value="RNase_H-like_dom_plant"/>
</dbReference>
<reference evidence="3" key="1">
    <citation type="submission" date="2016-06" db="EMBL/GenBank/DDBJ databases">
        <title>Parallel loss of symbiosis genes in relatives of nitrogen-fixing non-legume Parasponia.</title>
        <authorList>
            <person name="Van Velzen R."/>
            <person name="Holmer R."/>
            <person name="Bu F."/>
            <person name="Rutten L."/>
            <person name="Van Zeijl A."/>
            <person name="Liu W."/>
            <person name="Santuari L."/>
            <person name="Cao Q."/>
            <person name="Sharma T."/>
            <person name="Shen D."/>
            <person name="Roswanjaya Y."/>
            <person name="Wardhani T."/>
            <person name="Kalhor M.S."/>
            <person name="Jansen J."/>
            <person name="Van den Hoogen J."/>
            <person name="Gungor B."/>
            <person name="Hartog M."/>
            <person name="Hontelez J."/>
            <person name="Verver J."/>
            <person name="Yang W.-C."/>
            <person name="Schijlen E."/>
            <person name="Repin R."/>
            <person name="Schilthuizen M."/>
            <person name="Schranz E."/>
            <person name="Heidstra R."/>
            <person name="Miyata K."/>
            <person name="Fedorova E."/>
            <person name="Kohlen W."/>
            <person name="Bisseling T."/>
            <person name="Smit S."/>
            <person name="Geurts R."/>
        </authorList>
    </citation>
    <scope>NUCLEOTIDE SEQUENCE [LARGE SCALE GENOMIC DNA]</scope>
    <source>
        <strain evidence="3">cv. RG33-2</strain>
    </source>
</reference>